<evidence type="ECO:0000313" key="6">
    <source>
        <dbReference type="EMBL" id="KHN20592.1"/>
    </source>
</evidence>
<dbReference type="GO" id="GO:0004338">
    <property type="term" value="F:glucan exo-1,3-beta-glucosidase activity"/>
    <property type="evidence" value="ECO:0007669"/>
    <property type="project" value="UniProtKB-EC"/>
</dbReference>
<dbReference type="Proteomes" id="UP000289340">
    <property type="component" value="Chromosome 6"/>
</dbReference>
<dbReference type="InterPro" id="IPR001547">
    <property type="entry name" value="Glyco_hydro_5"/>
</dbReference>
<dbReference type="Pfam" id="PF00150">
    <property type="entry name" value="Cellulase"/>
    <property type="match status" value="2"/>
</dbReference>
<protein>
    <submittedName>
        <fullName evidence="6">Putative glucan 1,3-beta-glucosidase A</fullName>
        <ecNumber evidence="6">3.2.1.58</ecNumber>
    </submittedName>
</protein>
<evidence type="ECO:0000256" key="2">
    <source>
        <dbReference type="ARBA" id="ARBA00022801"/>
    </source>
</evidence>
<dbReference type="SMR" id="A0A0B2QLG7"/>
<evidence type="ECO:0000259" key="5">
    <source>
        <dbReference type="Pfam" id="PF25490"/>
    </source>
</evidence>
<dbReference type="GO" id="GO:0051015">
    <property type="term" value="F:actin filament binding"/>
    <property type="evidence" value="ECO:0007669"/>
    <property type="project" value="InterPro"/>
</dbReference>
<dbReference type="InterPro" id="IPR008999">
    <property type="entry name" value="Actin-crosslinking"/>
</dbReference>
<keyword evidence="3 6" id="KW-0326">Glycosidase</keyword>
<reference evidence="6" key="1">
    <citation type="submission" date="2014-07" db="EMBL/GenBank/DDBJ databases">
        <title>Identification of a novel salt tolerance gene in wild soybean by whole-genome sequencing.</title>
        <authorList>
            <person name="Lam H.-M."/>
            <person name="Qi X."/>
            <person name="Li M.-W."/>
            <person name="Liu X."/>
            <person name="Xie M."/>
            <person name="Ni M."/>
            <person name="Xu X."/>
        </authorList>
    </citation>
    <scope>NUCLEOTIDE SEQUENCE [LARGE SCALE GENOMIC DNA]</scope>
    <source>
        <tissue evidence="6">Root</tissue>
    </source>
</reference>
<dbReference type="PANTHER" id="PTHR10551:SF37">
    <property type="entry name" value="GLYCOSIDE HYDROLASE FAMILY 5 PROTEIN"/>
    <property type="match status" value="1"/>
</dbReference>
<reference evidence="7 8" key="2">
    <citation type="submission" date="2018-09" db="EMBL/GenBank/DDBJ databases">
        <title>A high-quality reference genome of wild soybean provides a powerful tool to mine soybean genomes.</title>
        <authorList>
            <person name="Xie M."/>
            <person name="Chung C.Y.L."/>
            <person name="Li M.-W."/>
            <person name="Wong F.-L."/>
            <person name="Chan T.-F."/>
            <person name="Lam H.-M."/>
        </authorList>
    </citation>
    <scope>NUCLEOTIDE SEQUENCE [LARGE SCALE GENOMIC DNA]</scope>
    <source>
        <strain evidence="8">cv. W05</strain>
        <tissue evidence="7">Hypocotyl of etiolated seedlings</tissue>
    </source>
</reference>
<evidence type="ECO:0000259" key="4">
    <source>
        <dbReference type="Pfam" id="PF00150"/>
    </source>
</evidence>
<dbReference type="AlphaFoldDB" id="A0A0B2QLG7"/>
<organism evidence="6">
    <name type="scientific">Glycine soja</name>
    <name type="common">Wild soybean</name>
    <dbReference type="NCBI Taxonomy" id="3848"/>
    <lineage>
        <taxon>Eukaryota</taxon>
        <taxon>Viridiplantae</taxon>
        <taxon>Streptophyta</taxon>
        <taxon>Embryophyta</taxon>
        <taxon>Tracheophyta</taxon>
        <taxon>Spermatophyta</taxon>
        <taxon>Magnoliopsida</taxon>
        <taxon>eudicotyledons</taxon>
        <taxon>Gunneridae</taxon>
        <taxon>Pentapetalae</taxon>
        <taxon>rosids</taxon>
        <taxon>fabids</taxon>
        <taxon>Fabales</taxon>
        <taxon>Fabaceae</taxon>
        <taxon>Papilionoideae</taxon>
        <taxon>50 kb inversion clade</taxon>
        <taxon>NPAAA clade</taxon>
        <taxon>indigoferoid/millettioid clade</taxon>
        <taxon>Phaseoleae</taxon>
        <taxon>Glycine</taxon>
        <taxon>Glycine subgen. Soja</taxon>
    </lineage>
</organism>
<dbReference type="Gene3D" id="2.80.10.50">
    <property type="match status" value="2"/>
</dbReference>
<accession>A0A0B2QLG7</accession>
<dbReference type="PANTHER" id="PTHR10551">
    <property type="entry name" value="FASCIN"/>
    <property type="match status" value="1"/>
</dbReference>
<sequence length="955" mass="107875">MGNVLPYKAVNLANWLVVEGWMQEPSLFDGIVNKDLLDGTQVQLKSTKFNKYLTSENGGGADVVANRGSASGWETFKLWRISDSSFNLRVFNKKFVGLENHGGGNKIISVSDSPSQPETFEIIRNNNDPFKIRIKASNGRFLQVRSETLVTADYEGTNWDESDPSVFRMNIVPDTTLQGEYQLTNGYGPDRAPQVMRDHWNTYITEDDFRFMSANGLNAVRIPVGWWIAKDPNPPKPFVGGSLAALDNAFIWAQNHGMNVIIDLHAAEGSQNGNDHSGARDGYTEWGDSYIPNTVQVIDFLAERYGTRPNLGAIELMSGPRGVNLESLKKYYKEAYDAVRKHNSSAYVIMSNPLDADSKVLLSFVQDFDRVVIDVHYYNLFSSDFNRMNVQQNIDVIRNGRASDLSVVSSSNALSFVGEWTGAWSIQGASKEDLKRYVQAQLDVYSRATFGWAYLAYKCRINEWSLRWMIQNGYICLSCPQNLPYKAVNLGNWLVVEGWMQEPSLFDGIVNNDLLDGTQVQLKSTKFNKYLTSENGGGADVVANRGSASGWETFKLWRISDSSFNLRVFNKKFVGLENHGGGNKIISVSDSPSQPETFEIIRDNNDPFKIRIKASNGLFLQVRSETSVTADYHGTNWDESDPSVFRMTIVPGTTLQGEYQLTNGYGPDRAPQVMKDHWRTYITEDDFRFMSENGLNAVRIPVGWWIAKDPNPPKPFVGGSLEALDNAFIWAQNHGIKVIIDLHAAEGSQNRFEHSGTRDGEIEWGDSYIPNTVQVIDFLAERYGNKPNLGGIELMNEPFGVNLESLKKYYKEAYDAVRKHNSSAYVIMSNPLDADSKVLLSFVKDFDRVVIDVHYYNLFWNGFDSMTVQENIDFIRNERVSNLGGVSSTNALSFVGEWTGEWAVKGATKEDYQRYAQAQLGVYSRATFGWAYWSYKCRFNEWSMKWMIQNGRIKL</sequence>
<dbReference type="FunFam" id="2.80.10.50:FF:000056">
    <property type="entry name" value="Glucan 1,3-beta-glucosidase A"/>
    <property type="match status" value="2"/>
</dbReference>
<evidence type="ECO:0000256" key="3">
    <source>
        <dbReference type="ARBA" id="ARBA00023295"/>
    </source>
</evidence>
<gene>
    <name evidence="7" type="ORF">D0Y65_016388</name>
    <name evidence="6" type="ORF">glysoja_033280</name>
</gene>
<feature type="domain" description="Glycoside hydrolase family 5" evidence="4">
    <location>
        <begin position="674"/>
        <end position="935"/>
    </location>
</feature>
<dbReference type="GO" id="GO:0015629">
    <property type="term" value="C:actin cytoskeleton"/>
    <property type="evidence" value="ECO:0007669"/>
    <property type="project" value="TreeGrafter"/>
</dbReference>
<dbReference type="GO" id="GO:0000272">
    <property type="term" value="P:polysaccharide catabolic process"/>
    <property type="evidence" value="ECO:0007669"/>
    <property type="project" value="InterPro"/>
</dbReference>
<dbReference type="EMBL" id="KN658421">
    <property type="protein sequence ID" value="KHN20592.1"/>
    <property type="molecule type" value="Genomic_DNA"/>
</dbReference>
<comment type="similarity">
    <text evidence="1">Belongs to the glycosyl hydrolase 5 (cellulase A) family.</text>
</comment>
<keyword evidence="8" id="KW-1185">Reference proteome</keyword>
<dbReference type="Pfam" id="PF25490">
    <property type="entry name" value="DUF7910"/>
    <property type="match status" value="2"/>
</dbReference>
<evidence type="ECO:0000313" key="8">
    <source>
        <dbReference type="Proteomes" id="UP000289340"/>
    </source>
</evidence>
<dbReference type="GO" id="GO:0005737">
    <property type="term" value="C:cytoplasm"/>
    <property type="evidence" value="ECO:0007669"/>
    <property type="project" value="TreeGrafter"/>
</dbReference>
<evidence type="ECO:0000313" key="7">
    <source>
        <dbReference type="EMBL" id="RZC10057.1"/>
    </source>
</evidence>
<dbReference type="GO" id="GO:0007163">
    <property type="term" value="P:establishment or maintenance of cell polarity"/>
    <property type="evidence" value="ECO:0007669"/>
    <property type="project" value="TreeGrafter"/>
</dbReference>
<proteinExistence type="inferred from homology"/>
<feature type="domain" description="Glycoside hydrolase family 5" evidence="4">
    <location>
        <begin position="197"/>
        <end position="453"/>
    </location>
</feature>
<dbReference type="Proteomes" id="UP000053555">
    <property type="component" value="Unassembled WGS sequence"/>
</dbReference>
<name>A0A0B2QLG7_GLYSO</name>
<dbReference type="GO" id="GO:0051017">
    <property type="term" value="P:actin filament bundle assembly"/>
    <property type="evidence" value="ECO:0007669"/>
    <property type="project" value="TreeGrafter"/>
</dbReference>
<dbReference type="InterPro" id="IPR010431">
    <property type="entry name" value="Fascin"/>
</dbReference>
<feature type="domain" description="DUF7910" evidence="5">
    <location>
        <begin position="33"/>
        <end position="172"/>
    </location>
</feature>
<dbReference type="GO" id="GO:0016477">
    <property type="term" value="P:cell migration"/>
    <property type="evidence" value="ECO:0007669"/>
    <property type="project" value="TreeGrafter"/>
</dbReference>
<dbReference type="SUPFAM" id="SSF50405">
    <property type="entry name" value="Actin-crosslinking proteins"/>
    <property type="match status" value="2"/>
</dbReference>
<dbReference type="InterPro" id="IPR017853">
    <property type="entry name" value="GH"/>
</dbReference>
<dbReference type="SUPFAM" id="SSF51445">
    <property type="entry name" value="(Trans)glycosidases"/>
    <property type="match status" value="2"/>
</dbReference>
<feature type="domain" description="DUF7910" evidence="5">
    <location>
        <begin position="511"/>
        <end position="650"/>
    </location>
</feature>
<dbReference type="EC" id="3.2.1.58" evidence="6"/>
<dbReference type="Gramene" id="XM_028382634.1">
    <property type="protein sequence ID" value="XP_028238435.1"/>
    <property type="gene ID" value="LOC114417432"/>
</dbReference>
<evidence type="ECO:0000256" key="1">
    <source>
        <dbReference type="ARBA" id="ARBA00005641"/>
    </source>
</evidence>
<keyword evidence="2 6" id="KW-0378">Hydrolase</keyword>
<dbReference type="CDD" id="cd00257">
    <property type="entry name" value="beta-trefoil_FSCN-like"/>
    <property type="match status" value="2"/>
</dbReference>
<dbReference type="EMBL" id="QZWG01000006">
    <property type="protein sequence ID" value="RZC10057.1"/>
    <property type="molecule type" value="Genomic_DNA"/>
</dbReference>
<dbReference type="InterPro" id="IPR057232">
    <property type="entry name" value="DUF7910"/>
</dbReference>
<dbReference type="Gene3D" id="3.20.20.80">
    <property type="entry name" value="Glycosidases"/>
    <property type="match status" value="2"/>
</dbReference>